<dbReference type="InterPro" id="IPR058068">
    <property type="entry name" value="LIC_13387-like"/>
</dbReference>
<dbReference type="RefSeq" id="WP_133819989.1">
    <property type="nucleotide sequence ID" value="NZ_SNZH01000011.1"/>
</dbReference>
<keyword evidence="1" id="KW-1133">Transmembrane helix</keyword>
<dbReference type="EMBL" id="SNZH01000011">
    <property type="protein sequence ID" value="TDR41241.1"/>
    <property type="molecule type" value="Genomic_DNA"/>
</dbReference>
<organism evidence="2 3">
    <name type="scientific">Tahibacter aquaticus</name>
    <dbReference type="NCBI Taxonomy" id="520092"/>
    <lineage>
        <taxon>Bacteria</taxon>
        <taxon>Pseudomonadati</taxon>
        <taxon>Pseudomonadota</taxon>
        <taxon>Gammaproteobacteria</taxon>
        <taxon>Lysobacterales</taxon>
        <taxon>Rhodanobacteraceae</taxon>
        <taxon>Tahibacter</taxon>
    </lineage>
</organism>
<keyword evidence="1" id="KW-0812">Transmembrane</keyword>
<comment type="caution">
    <text evidence="2">The sequence shown here is derived from an EMBL/GenBank/DDBJ whole genome shotgun (WGS) entry which is preliminary data.</text>
</comment>
<evidence type="ECO:0000313" key="2">
    <source>
        <dbReference type="EMBL" id="TDR41241.1"/>
    </source>
</evidence>
<dbReference type="NCBIfam" id="NF047765">
    <property type="entry name" value="LIC_13387_fam"/>
    <property type="match status" value="1"/>
</dbReference>
<keyword evidence="3" id="KW-1185">Reference proteome</keyword>
<feature type="transmembrane region" description="Helical" evidence="1">
    <location>
        <begin position="99"/>
        <end position="118"/>
    </location>
</feature>
<feature type="transmembrane region" description="Helical" evidence="1">
    <location>
        <begin position="12"/>
        <end position="32"/>
    </location>
</feature>
<feature type="transmembrane region" description="Helical" evidence="1">
    <location>
        <begin position="63"/>
        <end position="87"/>
    </location>
</feature>
<accession>A0A4R6YSK7</accession>
<feature type="transmembrane region" description="Helical" evidence="1">
    <location>
        <begin position="124"/>
        <end position="141"/>
    </location>
</feature>
<protein>
    <submittedName>
        <fullName evidence="2">Uncharacterized protein</fullName>
    </submittedName>
</protein>
<reference evidence="2 3" key="1">
    <citation type="submission" date="2019-03" db="EMBL/GenBank/DDBJ databases">
        <title>Genomic Encyclopedia of Type Strains, Phase IV (KMG-IV): sequencing the most valuable type-strain genomes for metagenomic binning, comparative biology and taxonomic classification.</title>
        <authorList>
            <person name="Goeker M."/>
        </authorList>
    </citation>
    <scope>NUCLEOTIDE SEQUENCE [LARGE SCALE GENOMIC DNA]</scope>
    <source>
        <strain evidence="2 3">DSM 21667</strain>
    </source>
</reference>
<sequence length="145" mass="15946">MSERHLRRGTQFAAGVFLVAAGMHGMAHYQFYVSDYLMDPRRRALIEAMQSYVIVPRFGTTMWTLHCMFSLSFAVLLVLAGTAYWWMGKDLPAAKLRPLATASAVLCLGASVLMALAYPVLQTVLILLLAGLGFSWAAWGGRGET</sequence>
<name>A0A4R6YSK7_9GAMM</name>
<evidence type="ECO:0000313" key="3">
    <source>
        <dbReference type="Proteomes" id="UP000295293"/>
    </source>
</evidence>
<keyword evidence="1" id="KW-0472">Membrane</keyword>
<proteinExistence type="predicted"/>
<gene>
    <name evidence="2" type="ORF">DFR29_111155</name>
</gene>
<dbReference type="Proteomes" id="UP000295293">
    <property type="component" value="Unassembled WGS sequence"/>
</dbReference>
<dbReference type="AlphaFoldDB" id="A0A4R6YSK7"/>
<evidence type="ECO:0000256" key="1">
    <source>
        <dbReference type="SAM" id="Phobius"/>
    </source>
</evidence>